<dbReference type="GO" id="GO:0005975">
    <property type="term" value="P:carbohydrate metabolic process"/>
    <property type="evidence" value="ECO:0007669"/>
    <property type="project" value="InterPro"/>
</dbReference>
<comment type="caution">
    <text evidence="4">The sequence shown here is derived from an EMBL/GenBank/DDBJ whole genome shotgun (WGS) entry which is preliminary data.</text>
</comment>
<gene>
    <name evidence="4" type="ORF">HNR32_000620</name>
</gene>
<feature type="domain" description="NodB homology" evidence="3">
    <location>
        <begin position="98"/>
        <end position="270"/>
    </location>
</feature>
<evidence type="ECO:0000313" key="4">
    <source>
        <dbReference type="EMBL" id="MBB5335495.1"/>
    </source>
</evidence>
<keyword evidence="2" id="KW-0732">Signal</keyword>
<keyword evidence="5" id="KW-1185">Reference proteome</keyword>
<dbReference type="Proteomes" id="UP000559117">
    <property type="component" value="Unassembled WGS sequence"/>
</dbReference>
<dbReference type="RefSeq" id="WP_183859543.1">
    <property type="nucleotide sequence ID" value="NZ_JACHFH010000005.1"/>
</dbReference>
<dbReference type="InterPro" id="IPR011330">
    <property type="entry name" value="Glyco_hydro/deAcase_b/a-brl"/>
</dbReference>
<evidence type="ECO:0000259" key="3">
    <source>
        <dbReference type="PROSITE" id="PS51677"/>
    </source>
</evidence>
<dbReference type="PANTHER" id="PTHR34216">
    <property type="match status" value="1"/>
</dbReference>
<dbReference type="Gene3D" id="3.20.20.370">
    <property type="entry name" value="Glycoside hydrolase/deacetylase"/>
    <property type="match status" value="1"/>
</dbReference>
<proteinExistence type="predicted"/>
<reference evidence="4 5" key="1">
    <citation type="submission" date="2020-08" db="EMBL/GenBank/DDBJ databases">
        <title>Genomic Encyclopedia of Type Strains, Phase IV (KMG-IV): sequencing the most valuable type-strain genomes for metagenomic binning, comparative biology and taxonomic classification.</title>
        <authorList>
            <person name="Goeker M."/>
        </authorList>
    </citation>
    <scope>NUCLEOTIDE SEQUENCE [LARGE SCALE GENOMIC DNA]</scope>
    <source>
        <strain evidence="4 5">DSM 24661</strain>
    </source>
</reference>
<sequence>MSHSLLKKILLLIFLCLIPVFFSSPHIISKTAAMADSEFQPNIIVLNYHKIDNKNISLSVLPQDFDKQMAYLKNNDYHVITPDDLYENLEHNKELPANPVLITFDDGYKDNYVNAYPILKKYGFSATIFVITSFLDKYPNYLTWDQCKELKKHGFYIESHTVTHRSLTSLSNKQIESEIVNSKKALDERLQQDTHYFAYPTGTYNLYIAKMIKNAGYRAAFSIKYGNVTNDSNIFALERIPIFHTANTFKSFYRRLNYVPLFEKIGWMKN</sequence>
<dbReference type="PROSITE" id="PS51677">
    <property type="entry name" value="NODB"/>
    <property type="match status" value="1"/>
</dbReference>
<dbReference type="InterPro" id="IPR002509">
    <property type="entry name" value="NODB_dom"/>
</dbReference>
<dbReference type="PANTHER" id="PTHR34216:SF3">
    <property type="entry name" value="POLY-BETA-1,6-N-ACETYL-D-GLUCOSAMINE N-DEACETYLASE"/>
    <property type="match status" value="1"/>
</dbReference>
<dbReference type="AlphaFoldDB" id="A0A840USK0"/>
<dbReference type="Pfam" id="PF01522">
    <property type="entry name" value="Polysacc_deac_1"/>
    <property type="match status" value="1"/>
</dbReference>
<protein>
    <submittedName>
        <fullName evidence="4">Peptidoglycan/xylan/chitin deacetylase (PgdA/CDA1 family)</fullName>
    </submittedName>
</protein>
<comment type="subcellular location">
    <subcellularLocation>
        <location evidence="1">Secreted</location>
    </subcellularLocation>
</comment>
<evidence type="ECO:0000256" key="1">
    <source>
        <dbReference type="ARBA" id="ARBA00004613"/>
    </source>
</evidence>
<dbReference type="EMBL" id="JACHFH010000005">
    <property type="protein sequence ID" value="MBB5335495.1"/>
    <property type="molecule type" value="Genomic_DNA"/>
</dbReference>
<dbReference type="GO" id="GO:0016810">
    <property type="term" value="F:hydrolase activity, acting on carbon-nitrogen (but not peptide) bonds"/>
    <property type="evidence" value="ECO:0007669"/>
    <property type="project" value="InterPro"/>
</dbReference>
<dbReference type="CDD" id="cd10918">
    <property type="entry name" value="CE4_NodB_like_5s_6s"/>
    <property type="match status" value="1"/>
</dbReference>
<dbReference type="GO" id="GO:0005576">
    <property type="term" value="C:extracellular region"/>
    <property type="evidence" value="ECO:0007669"/>
    <property type="project" value="UniProtKB-SubCell"/>
</dbReference>
<accession>A0A840USK0</accession>
<dbReference type="SUPFAM" id="SSF88713">
    <property type="entry name" value="Glycoside hydrolase/deacetylase"/>
    <property type="match status" value="1"/>
</dbReference>
<dbReference type="InterPro" id="IPR051398">
    <property type="entry name" value="Polysacch_Deacetylase"/>
</dbReference>
<organism evidence="4 5">
    <name type="scientific">Pectinatus brassicae</name>
    <dbReference type="NCBI Taxonomy" id="862415"/>
    <lineage>
        <taxon>Bacteria</taxon>
        <taxon>Bacillati</taxon>
        <taxon>Bacillota</taxon>
        <taxon>Negativicutes</taxon>
        <taxon>Selenomonadales</taxon>
        <taxon>Selenomonadaceae</taxon>
        <taxon>Pectinatus</taxon>
    </lineage>
</organism>
<evidence type="ECO:0000256" key="2">
    <source>
        <dbReference type="ARBA" id="ARBA00022729"/>
    </source>
</evidence>
<name>A0A840USK0_9FIRM</name>
<evidence type="ECO:0000313" key="5">
    <source>
        <dbReference type="Proteomes" id="UP000559117"/>
    </source>
</evidence>